<feature type="transmembrane region" description="Helical" evidence="1">
    <location>
        <begin position="102"/>
        <end position="121"/>
    </location>
</feature>
<feature type="transmembrane region" description="Helical" evidence="1">
    <location>
        <begin position="78"/>
        <end position="96"/>
    </location>
</feature>
<dbReference type="EMBL" id="CAJHCP010000013">
    <property type="protein sequence ID" value="CAD6553636.1"/>
    <property type="molecule type" value="Genomic_DNA"/>
</dbReference>
<feature type="transmembrane region" description="Helical" evidence="1">
    <location>
        <begin position="185"/>
        <end position="203"/>
    </location>
</feature>
<evidence type="ECO:0000256" key="1">
    <source>
        <dbReference type="SAM" id="Phobius"/>
    </source>
</evidence>
<sequence>MQPAALSTTRASDQASGLTFTLVAIVILVAFFEGAARKWFFPSLSGPLLACRDLAALGLILRAALLQRFGVMPVMTRCLVFWSFCVVIWGALQLVILQGPVVLYVLGLRFWLLYLWFALAMACSLSSAEVIRLFRLMIALAVLMLPLAVIQHFQPPSSPLNLQLDTDEDEIFRVSADIVRVSGTFTFTLGYTCFIAVVTPFAINSVWNGTPLYRNKWAAVLVFFAVSIGTLISGSRASMMSFGGLMAIQSIASFVGAKTARDLMWSAAKVVIGAAAIVATLTVFSDAVVATQERFVSAAAEEDMVGRVETILLGEPAARKDFNFIGHGLGAGTNAGSVLLTGHEQFALAESEPARVLLEMGLVGVAWLIIKCAIFAFGVAKSVTRLTRLGETLPLMLWVTAAYGISSWPVSGQVSANVFGYLVLGFALCSIRPAFPVRNVAYRYTTEVLK</sequence>
<keyword evidence="1" id="KW-1133">Transmembrane helix</keyword>
<reference evidence="2 3" key="1">
    <citation type="submission" date="2020-10" db="EMBL/GenBank/DDBJ databases">
        <authorList>
            <person name="Peeters C."/>
        </authorList>
    </citation>
    <scope>NUCLEOTIDE SEQUENCE [LARGE SCALE GENOMIC DNA]</scope>
    <source>
        <strain evidence="2 3">LMG 28140</strain>
    </source>
</reference>
<organism evidence="2 3">
    <name type="scientific">Paraburkholderia metrosideri</name>
    <dbReference type="NCBI Taxonomy" id="580937"/>
    <lineage>
        <taxon>Bacteria</taxon>
        <taxon>Pseudomonadati</taxon>
        <taxon>Pseudomonadota</taxon>
        <taxon>Betaproteobacteria</taxon>
        <taxon>Burkholderiales</taxon>
        <taxon>Burkholderiaceae</taxon>
        <taxon>Paraburkholderia</taxon>
    </lineage>
</organism>
<feature type="transmembrane region" description="Helical" evidence="1">
    <location>
        <begin position="133"/>
        <end position="153"/>
    </location>
</feature>
<name>A0ABN7I7W1_9BURK</name>
<accession>A0ABN7I7W1</accession>
<dbReference type="Proteomes" id="UP000598032">
    <property type="component" value="Unassembled WGS sequence"/>
</dbReference>
<keyword evidence="3" id="KW-1185">Reference proteome</keyword>
<feature type="transmembrane region" description="Helical" evidence="1">
    <location>
        <begin position="392"/>
        <end position="410"/>
    </location>
</feature>
<comment type="caution">
    <text evidence="2">The sequence shown here is derived from an EMBL/GenBank/DDBJ whole genome shotgun (WGS) entry which is preliminary data.</text>
</comment>
<keyword evidence="1" id="KW-0472">Membrane</keyword>
<feature type="transmembrane region" description="Helical" evidence="1">
    <location>
        <begin position="416"/>
        <end position="435"/>
    </location>
</feature>
<keyword evidence="1" id="KW-0812">Transmembrane</keyword>
<gene>
    <name evidence="2" type="ORF">LMG28140_05344</name>
</gene>
<protein>
    <recommendedName>
        <fullName evidence="4">O-antigen ligase domain-containing protein</fullName>
    </recommendedName>
</protein>
<proteinExistence type="predicted"/>
<dbReference type="RefSeq" id="WP_201645255.1">
    <property type="nucleotide sequence ID" value="NZ_CAJHCP010000013.1"/>
</dbReference>
<evidence type="ECO:0008006" key="4">
    <source>
        <dbReference type="Google" id="ProtNLM"/>
    </source>
</evidence>
<evidence type="ECO:0000313" key="3">
    <source>
        <dbReference type="Proteomes" id="UP000598032"/>
    </source>
</evidence>
<feature type="transmembrane region" description="Helical" evidence="1">
    <location>
        <begin position="360"/>
        <end position="380"/>
    </location>
</feature>
<feature type="transmembrane region" description="Helical" evidence="1">
    <location>
        <begin position="215"/>
        <end position="233"/>
    </location>
</feature>
<evidence type="ECO:0000313" key="2">
    <source>
        <dbReference type="EMBL" id="CAD6553636.1"/>
    </source>
</evidence>
<feature type="transmembrane region" description="Helical" evidence="1">
    <location>
        <begin position="263"/>
        <end position="284"/>
    </location>
</feature>
<feature type="transmembrane region" description="Helical" evidence="1">
    <location>
        <begin position="15"/>
        <end position="32"/>
    </location>
</feature>